<dbReference type="InterPro" id="IPR015421">
    <property type="entry name" value="PyrdxlP-dep_Trfase_major"/>
</dbReference>
<dbReference type="PANTHER" id="PTHR46577:SF1">
    <property type="entry name" value="HTH-TYPE TRANSCRIPTIONAL REGULATORY PROTEIN GABR"/>
    <property type="match status" value="1"/>
</dbReference>
<dbReference type="CDD" id="cd00609">
    <property type="entry name" value="AAT_like"/>
    <property type="match status" value="1"/>
</dbReference>
<keyword evidence="8" id="KW-1185">Reference proteome</keyword>
<dbReference type="InterPro" id="IPR000524">
    <property type="entry name" value="Tscrpt_reg_HTH_GntR"/>
</dbReference>
<dbReference type="Pfam" id="PF00392">
    <property type="entry name" value="GntR"/>
    <property type="match status" value="1"/>
</dbReference>
<dbReference type="SMART" id="SM00345">
    <property type="entry name" value="HTH_GNTR"/>
    <property type="match status" value="1"/>
</dbReference>
<dbReference type="Gene3D" id="3.40.640.10">
    <property type="entry name" value="Type I PLP-dependent aspartate aminotransferase-like (Major domain)"/>
    <property type="match status" value="1"/>
</dbReference>
<proteinExistence type="inferred from homology"/>
<dbReference type="Gene3D" id="1.10.10.10">
    <property type="entry name" value="Winged helix-like DNA-binding domain superfamily/Winged helix DNA-binding domain"/>
    <property type="match status" value="1"/>
</dbReference>
<dbReference type="SUPFAM" id="SSF53383">
    <property type="entry name" value="PLP-dependent transferases"/>
    <property type="match status" value="1"/>
</dbReference>
<evidence type="ECO:0000256" key="5">
    <source>
        <dbReference type="ARBA" id="ARBA00023163"/>
    </source>
</evidence>
<dbReference type="eggNOG" id="COG1167">
    <property type="taxonomic scope" value="Bacteria"/>
</dbReference>
<dbReference type="CDD" id="cd07377">
    <property type="entry name" value="WHTH_GntR"/>
    <property type="match status" value="1"/>
</dbReference>
<evidence type="ECO:0000259" key="6">
    <source>
        <dbReference type="PROSITE" id="PS50949"/>
    </source>
</evidence>
<dbReference type="OrthoDB" id="9808770at2"/>
<protein>
    <submittedName>
        <fullName evidence="7">Transcriptional regulator, GntR family</fullName>
    </submittedName>
</protein>
<dbReference type="Proteomes" id="UP000000686">
    <property type="component" value="Chromosome"/>
</dbReference>
<dbReference type="KEGG" id="pfv:Psefu_3754"/>
<dbReference type="AlphaFoldDB" id="F6AFT0"/>
<keyword evidence="2" id="KW-0663">Pyridoxal phosphate</keyword>
<dbReference type="EMBL" id="CP002727">
    <property type="protein sequence ID" value="AEF23713.1"/>
    <property type="molecule type" value="Genomic_DNA"/>
</dbReference>
<evidence type="ECO:0000256" key="3">
    <source>
        <dbReference type="ARBA" id="ARBA00023015"/>
    </source>
</evidence>
<dbReference type="Pfam" id="PF00155">
    <property type="entry name" value="Aminotran_1_2"/>
    <property type="match status" value="1"/>
</dbReference>
<dbReference type="RefSeq" id="WP_013792836.1">
    <property type="nucleotide sequence ID" value="NC_015556.1"/>
</dbReference>
<gene>
    <name evidence="7" type="ordered locus">Psefu_3754</name>
</gene>
<keyword evidence="3" id="KW-0805">Transcription regulation</keyword>
<evidence type="ECO:0000256" key="1">
    <source>
        <dbReference type="ARBA" id="ARBA00005384"/>
    </source>
</evidence>
<dbReference type="GO" id="GO:0030170">
    <property type="term" value="F:pyridoxal phosphate binding"/>
    <property type="evidence" value="ECO:0007669"/>
    <property type="project" value="InterPro"/>
</dbReference>
<sequence length="491" mass="54307">MLPSLIGERIQDQLDRSSAISLQQQLYRLLRSLIEDGTLRPSSRLPSTRSLASQIGVSRITAVAAFDMLTADGYLVGNIGSGTFVVERPPTRSAVSAALVIAPDEISLRGRLIMSGASGLQEREGAFLPGVPDVAEFPYSTWQRLQTQYLGKYLSQLSGYANGGGYLPLRRSLADYLRVARGVRCTPDQVLITMGTQQSLDLILRLLTDFNDQVCIENPSHWASALMLKSLGVRSIAVPVDHEGIAMSDEHFAMNPKLVFVTPSHQFPMGSILSTARRERLLQEAERRNFWIVEDDYDSELRYDAAPTPSLQGADRAGRVIYLGTFSKVMYPGLRMSYMVVPPSLSESMVKGLLSLYRPGHLPLQAALADFINDGHLTRHLINVRPLYASRQAELRKCLVEAFGADILLSGGFAGLHLTVRFKDFLDLDLLQAESSRRDVLLRRLSAFNHSAGPFDDGFVLGYGALNKVDISSAVTRFHQAYLYVKSANRR</sequence>
<keyword evidence="4" id="KW-0238">DNA-binding</keyword>
<dbReference type="GO" id="GO:0003677">
    <property type="term" value="F:DNA binding"/>
    <property type="evidence" value="ECO:0007669"/>
    <property type="project" value="UniProtKB-KW"/>
</dbReference>
<dbReference type="InterPro" id="IPR036388">
    <property type="entry name" value="WH-like_DNA-bd_sf"/>
</dbReference>
<dbReference type="InterPro" id="IPR036390">
    <property type="entry name" value="WH_DNA-bd_sf"/>
</dbReference>
<name>F6AFT0_PSEF1</name>
<dbReference type="SUPFAM" id="SSF46785">
    <property type="entry name" value="Winged helix' DNA-binding domain"/>
    <property type="match status" value="1"/>
</dbReference>
<evidence type="ECO:0000313" key="8">
    <source>
        <dbReference type="Proteomes" id="UP000000686"/>
    </source>
</evidence>
<dbReference type="GO" id="GO:0003700">
    <property type="term" value="F:DNA-binding transcription factor activity"/>
    <property type="evidence" value="ECO:0007669"/>
    <property type="project" value="InterPro"/>
</dbReference>
<dbReference type="PROSITE" id="PS50949">
    <property type="entry name" value="HTH_GNTR"/>
    <property type="match status" value="1"/>
</dbReference>
<dbReference type="PRINTS" id="PR00035">
    <property type="entry name" value="HTHGNTR"/>
</dbReference>
<dbReference type="HOGENOM" id="CLU_017584_0_1_6"/>
<feature type="domain" description="HTH gntR-type" evidence="6">
    <location>
        <begin position="20"/>
        <end position="88"/>
    </location>
</feature>
<dbReference type="InterPro" id="IPR051446">
    <property type="entry name" value="HTH_trans_reg/aminotransferase"/>
</dbReference>
<reference evidence="7 8" key="1">
    <citation type="submission" date="2011-04" db="EMBL/GenBank/DDBJ databases">
        <title>Complete sequence of Pseudomonas fulva 12-X.</title>
        <authorList>
            <consortium name="US DOE Joint Genome Institute"/>
            <person name="Lucas S."/>
            <person name="Han J."/>
            <person name="Lapidus A."/>
            <person name="Cheng J.-F."/>
            <person name="Goodwin L."/>
            <person name="Pitluck S."/>
            <person name="Peters L."/>
            <person name="Mikhailova N."/>
            <person name="Pagani I."/>
            <person name="Davenport K."/>
            <person name="Han C."/>
            <person name="Tapia R."/>
            <person name="Land M."/>
            <person name="Hauser L."/>
            <person name="Kyrpides N."/>
            <person name="Ivanova N."/>
            <person name="Pagani I."/>
            <person name="Lcollab F.I."/>
            <person name="Woyke T."/>
        </authorList>
    </citation>
    <scope>NUCLEOTIDE SEQUENCE [LARGE SCALE GENOMIC DNA]</scope>
    <source>
        <strain evidence="8">12-X</strain>
    </source>
</reference>
<dbReference type="InterPro" id="IPR015424">
    <property type="entry name" value="PyrdxlP-dep_Trfase"/>
</dbReference>
<evidence type="ECO:0000313" key="7">
    <source>
        <dbReference type="EMBL" id="AEF23713.1"/>
    </source>
</evidence>
<dbReference type="InterPro" id="IPR004839">
    <property type="entry name" value="Aminotransferase_I/II_large"/>
</dbReference>
<evidence type="ECO:0000256" key="4">
    <source>
        <dbReference type="ARBA" id="ARBA00023125"/>
    </source>
</evidence>
<accession>F6AFT0</accession>
<evidence type="ECO:0000256" key="2">
    <source>
        <dbReference type="ARBA" id="ARBA00022898"/>
    </source>
</evidence>
<dbReference type="PANTHER" id="PTHR46577">
    <property type="entry name" value="HTH-TYPE TRANSCRIPTIONAL REGULATORY PROTEIN GABR"/>
    <property type="match status" value="1"/>
</dbReference>
<comment type="similarity">
    <text evidence="1">In the C-terminal section; belongs to the class-I pyridoxal-phosphate-dependent aminotransferase family.</text>
</comment>
<keyword evidence="5" id="KW-0804">Transcription</keyword>
<organism evidence="7 8">
    <name type="scientific">Pseudomonas fulva (strain 12-X)</name>
    <dbReference type="NCBI Taxonomy" id="743720"/>
    <lineage>
        <taxon>Bacteria</taxon>
        <taxon>Pseudomonadati</taxon>
        <taxon>Pseudomonadota</taxon>
        <taxon>Gammaproteobacteria</taxon>
        <taxon>Pseudomonadales</taxon>
        <taxon>Pseudomonadaceae</taxon>
        <taxon>Pseudomonas</taxon>
    </lineage>
</organism>